<dbReference type="AlphaFoldDB" id="A0A1Y3KT37"/>
<dbReference type="EMBL" id="NFSB01000084">
    <property type="protein sequence ID" value="OUM28264.1"/>
    <property type="molecule type" value="Genomic_DNA"/>
</dbReference>
<comment type="caution">
    <text evidence="5">The sequence shown here is derived from an EMBL/GenBank/DDBJ whole genome shotgun (WGS) entry which is preliminary data.</text>
</comment>
<evidence type="ECO:0000313" key="6">
    <source>
        <dbReference type="Proteomes" id="UP000196082"/>
    </source>
</evidence>
<dbReference type="InterPro" id="IPR052399">
    <property type="entry name" value="Phage_Baseplate_Assmbl_Protein"/>
</dbReference>
<organism evidence="5 6">
    <name type="scientific">Pseudomonas putida</name>
    <name type="common">Arthrobacter siderocapsulatus</name>
    <dbReference type="NCBI Taxonomy" id="303"/>
    <lineage>
        <taxon>Bacteria</taxon>
        <taxon>Pseudomonadati</taxon>
        <taxon>Pseudomonadota</taxon>
        <taxon>Gammaproteobacteria</taxon>
        <taxon>Pseudomonadales</taxon>
        <taxon>Pseudomonadaceae</taxon>
        <taxon>Pseudomonas</taxon>
    </lineage>
</organism>
<comment type="similarity">
    <text evidence="1">Belongs to the Mu gp47/PBSX XkdT family.</text>
</comment>
<dbReference type="Pfam" id="PF26078">
    <property type="entry name" value="Baseplate_J_M"/>
    <property type="match status" value="1"/>
</dbReference>
<protein>
    <submittedName>
        <fullName evidence="5">Uncharacterized protein</fullName>
    </submittedName>
</protein>
<dbReference type="Pfam" id="PF04865">
    <property type="entry name" value="Baseplate_J"/>
    <property type="match status" value="1"/>
</dbReference>
<feature type="domain" description="Baseplate J-like C-terminal" evidence="4">
    <location>
        <begin position="269"/>
        <end position="346"/>
    </location>
</feature>
<dbReference type="Proteomes" id="UP000196082">
    <property type="component" value="Unassembled WGS sequence"/>
</dbReference>
<feature type="domain" description="Baseplate J-like central" evidence="3">
    <location>
        <begin position="191"/>
        <end position="263"/>
    </location>
</feature>
<evidence type="ECO:0000259" key="2">
    <source>
        <dbReference type="Pfam" id="PF04865"/>
    </source>
</evidence>
<dbReference type="RefSeq" id="WP_086977673.1">
    <property type="nucleotide sequence ID" value="NZ_NFSB01000084.1"/>
</dbReference>
<dbReference type="Pfam" id="PF26079">
    <property type="entry name" value="Baseplate_J_C"/>
    <property type="match status" value="1"/>
</dbReference>
<reference evidence="5 6" key="1">
    <citation type="submission" date="2017-05" db="EMBL/GenBank/DDBJ databases">
        <title>Whole genome sequence of Pseudomonas putida isolate 1312 commercialized as a biostimulant.</title>
        <authorList>
            <person name="Crovadore J."/>
            <person name="Blanc P."/>
            <person name="Chablais R."/>
            <person name="Cochard B."/>
            <person name="Grizard D."/>
            <person name="Lefort F."/>
        </authorList>
    </citation>
    <scope>NUCLEOTIDE SEQUENCE [LARGE SCALE GENOMIC DNA]</scope>
    <source>
        <strain evidence="5 6">1312</strain>
    </source>
</reference>
<evidence type="ECO:0000259" key="4">
    <source>
        <dbReference type="Pfam" id="PF26079"/>
    </source>
</evidence>
<evidence type="ECO:0000256" key="1">
    <source>
        <dbReference type="ARBA" id="ARBA00038087"/>
    </source>
</evidence>
<dbReference type="PANTHER" id="PTHR37829:SF3">
    <property type="entry name" value="PROTEIN JAYE-RELATED"/>
    <property type="match status" value="1"/>
</dbReference>
<evidence type="ECO:0000313" key="5">
    <source>
        <dbReference type="EMBL" id="OUM28264.1"/>
    </source>
</evidence>
<sequence length="347" mass="37262">MPYEMPTLPALITRTQSDFERNAPDALRRSDAKVASRVLSGAAYGLYGHQEWIARQSHPATCDEEMLLKWAEWRLKDGRKAAVPAAGLIVVSGANNALVDADMVYQHQDGRRYVVTVTTRLVGGTAQVPVRAEEPGALGNVESGKLTAVSPALAVNPEAIIGAGGLAGGADQEEIEQLRTRVQAAFQNPSKVGSGADFEDWAREVPGVTRAWALSRWMGPGTFGLMFVCDGDEDIFPSAEKVAEVQAYLDAKRPVTAEVYAFAPINRVINFTVKLTPDSGALREEVRKSLATLIADEAGPGSRLYRTHVRSAISNTPGETDHELPNPAADVLVATNEMGTLGAITWL</sequence>
<accession>A0A1Y3KT37</accession>
<dbReference type="PANTHER" id="PTHR37829">
    <property type="entry name" value="PHAGE-LIKE ELEMENT PBSX PROTEIN XKDT"/>
    <property type="match status" value="1"/>
</dbReference>
<dbReference type="InterPro" id="IPR058530">
    <property type="entry name" value="Baseplate_J-like_C"/>
</dbReference>
<feature type="domain" description="Baseplate protein J-like barrel" evidence="2">
    <location>
        <begin position="89"/>
        <end position="160"/>
    </location>
</feature>
<dbReference type="InterPro" id="IPR058531">
    <property type="entry name" value="Baseplate_J_M"/>
</dbReference>
<gene>
    <name evidence="5" type="ORF">B8W72_20610</name>
</gene>
<name>A0A1Y3KT37_PSEPU</name>
<proteinExistence type="inferred from homology"/>
<evidence type="ECO:0000259" key="3">
    <source>
        <dbReference type="Pfam" id="PF26078"/>
    </source>
</evidence>
<dbReference type="InterPro" id="IPR006949">
    <property type="entry name" value="Barrel_Baseplate_J-like"/>
</dbReference>